<dbReference type="NCBIfam" id="TIGR00231">
    <property type="entry name" value="small_GTP"/>
    <property type="match status" value="1"/>
</dbReference>
<organism evidence="4">
    <name type="scientific">Steinernema carpocapsae</name>
    <name type="common">Entomopathogenic nematode</name>
    <dbReference type="NCBI Taxonomy" id="34508"/>
    <lineage>
        <taxon>Eukaryota</taxon>
        <taxon>Metazoa</taxon>
        <taxon>Ecdysozoa</taxon>
        <taxon>Nematoda</taxon>
        <taxon>Chromadorea</taxon>
        <taxon>Rhabditida</taxon>
        <taxon>Tylenchina</taxon>
        <taxon>Panagrolaimomorpha</taxon>
        <taxon>Strongyloidoidea</taxon>
        <taxon>Steinernematidae</taxon>
        <taxon>Steinernema</taxon>
    </lineage>
</organism>
<comment type="caution">
    <text evidence="4">The sequence shown here is derived from an EMBL/GenBank/DDBJ whole genome shotgun (WGS) entry which is preliminary data.</text>
</comment>
<reference evidence="4" key="3">
    <citation type="journal article" date="2019" name="G3 (Bethesda)">
        <title>Hybrid Assembly of the Genome of the Entomopathogenic Nematode Steinernema carpocapsae Identifies the X-Chromosome.</title>
        <authorList>
            <person name="Serra L."/>
            <person name="Macchietto M."/>
            <person name="Macias-Munoz A."/>
            <person name="McGill C.J."/>
            <person name="Rodriguez I.M."/>
            <person name="Rodriguez B."/>
            <person name="Murad R."/>
            <person name="Mortazavi A."/>
        </authorList>
    </citation>
    <scope>NUCLEOTIDE SEQUENCE</scope>
    <source>
        <strain evidence="4">ALL</strain>
    </source>
</reference>
<evidence type="ECO:0000313" key="4">
    <source>
        <dbReference type="EMBL" id="TKR92292.1"/>
    </source>
</evidence>
<accession>A0A4U5P7Q7</accession>
<dbReference type="PRINTS" id="PR00449">
    <property type="entry name" value="RASTRNSFRMNG"/>
</dbReference>
<dbReference type="PROSITE" id="PS51419">
    <property type="entry name" value="RAB"/>
    <property type="match status" value="1"/>
</dbReference>
<sequence length="109" mass="12535">MQSLSNLKIIILGDSGVGKSSLLDRYVNHRFSQNFKTTIGMDFFTKQLYVSKRKVTVQLWDTAGQERFQSLGSSFFRGSDGVILVYDVTNAKSFKSLEHWKDDFLIQSW</sequence>
<dbReference type="STRING" id="34508.A0A4U5P7Q7"/>
<dbReference type="PANTHER" id="PTHR47981:SF20">
    <property type="entry name" value="RAS-RELATED PROTEIN RAB-7A"/>
    <property type="match status" value="1"/>
</dbReference>
<dbReference type="GO" id="GO:0005525">
    <property type="term" value="F:GTP binding"/>
    <property type="evidence" value="ECO:0007669"/>
    <property type="project" value="UniProtKB-KW"/>
</dbReference>
<reference evidence="4" key="2">
    <citation type="journal article" date="2015" name="Genome Biol.">
        <title>Comparative genomics of Steinernema reveals deeply conserved gene regulatory networks.</title>
        <authorList>
            <person name="Dillman A.R."/>
            <person name="Macchietto M."/>
            <person name="Porter C.F."/>
            <person name="Rogers A."/>
            <person name="Williams B."/>
            <person name="Antoshechkin I."/>
            <person name="Lee M.M."/>
            <person name="Goodwin Z."/>
            <person name="Lu X."/>
            <person name="Lewis E.E."/>
            <person name="Goodrich-Blair H."/>
            <person name="Stock S.P."/>
            <person name="Adams B.J."/>
            <person name="Sternberg P.W."/>
            <person name="Mortazavi A."/>
        </authorList>
    </citation>
    <scope>NUCLEOTIDE SEQUENCE [LARGE SCALE GENOMIC DNA]</scope>
    <source>
        <strain evidence="4">ALL</strain>
    </source>
</reference>
<name>A0A4U5P7Q7_STECR</name>
<dbReference type="InterPro" id="IPR027417">
    <property type="entry name" value="P-loop_NTPase"/>
</dbReference>
<evidence type="ECO:0000256" key="3">
    <source>
        <dbReference type="ARBA" id="ARBA00023134"/>
    </source>
</evidence>
<dbReference type="GO" id="GO:0005764">
    <property type="term" value="C:lysosome"/>
    <property type="evidence" value="ECO:0007669"/>
    <property type="project" value="TreeGrafter"/>
</dbReference>
<dbReference type="Gene3D" id="3.40.50.300">
    <property type="entry name" value="P-loop containing nucleotide triphosphate hydrolases"/>
    <property type="match status" value="1"/>
</dbReference>
<dbReference type="PANTHER" id="PTHR47981">
    <property type="entry name" value="RAB FAMILY"/>
    <property type="match status" value="1"/>
</dbReference>
<dbReference type="InterPro" id="IPR005225">
    <property type="entry name" value="Small_GTP-bd"/>
</dbReference>
<evidence type="ECO:0000256" key="1">
    <source>
        <dbReference type="ARBA" id="ARBA00006270"/>
    </source>
</evidence>
<proteinExistence type="inferred from homology"/>
<dbReference type="PROSITE" id="PS51421">
    <property type="entry name" value="RAS"/>
    <property type="match status" value="1"/>
</dbReference>
<protein>
    <submittedName>
        <fullName evidence="4">Uncharacterized protein</fullName>
    </submittedName>
</protein>
<comment type="similarity">
    <text evidence="1">Belongs to the small GTPase superfamily. Rab family.</text>
</comment>
<dbReference type="OrthoDB" id="1436450at2759"/>
<dbReference type="EMBL" id="AZBU02000002">
    <property type="protein sequence ID" value="TKR92292.1"/>
    <property type="molecule type" value="Genomic_DNA"/>
</dbReference>
<dbReference type="SMART" id="SM00175">
    <property type="entry name" value="RAB"/>
    <property type="match status" value="1"/>
</dbReference>
<keyword evidence="3" id="KW-0342">GTP-binding</keyword>
<dbReference type="AlphaFoldDB" id="A0A4U5P7Q7"/>
<dbReference type="InterPro" id="IPR001806">
    <property type="entry name" value="Small_GTPase"/>
</dbReference>
<dbReference type="SMART" id="SM00173">
    <property type="entry name" value="RAS"/>
    <property type="match status" value="1"/>
</dbReference>
<keyword evidence="2" id="KW-0547">Nucleotide-binding</keyword>
<dbReference type="SMART" id="SM00174">
    <property type="entry name" value="RHO"/>
    <property type="match status" value="1"/>
</dbReference>
<evidence type="ECO:0000256" key="2">
    <source>
        <dbReference type="ARBA" id="ARBA00022741"/>
    </source>
</evidence>
<dbReference type="FunFam" id="3.40.50.300:FF:001447">
    <property type="entry name" value="Ras-related protein Rab-1B"/>
    <property type="match status" value="1"/>
</dbReference>
<dbReference type="GO" id="GO:0045335">
    <property type="term" value="C:phagocytic vesicle"/>
    <property type="evidence" value="ECO:0007669"/>
    <property type="project" value="TreeGrafter"/>
</dbReference>
<dbReference type="GO" id="GO:0005770">
    <property type="term" value="C:late endosome"/>
    <property type="evidence" value="ECO:0007669"/>
    <property type="project" value="TreeGrafter"/>
</dbReference>
<gene>
    <name evidence="4" type="ORF">L596_006975</name>
</gene>
<dbReference type="SUPFAM" id="SSF52540">
    <property type="entry name" value="P-loop containing nucleoside triphosphate hydrolases"/>
    <property type="match status" value="1"/>
</dbReference>
<dbReference type="Pfam" id="PF00071">
    <property type="entry name" value="Ras"/>
    <property type="match status" value="1"/>
</dbReference>
<dbReference type="GO" id="GO:0003924">
    <property type="term" value="F:GTPase activity"/>
    <property type="evidence" value="ECO:0007669"/>
    <property type="project" value="InterPro"/>
</dbReference>
<dbReference type="GO" id="GO:0090385">
    <property type="term" value="P:phagosome-lysosome fusion"/>
    <property type="evidence" value="ECO:0007669"/>
    <property type="project" value="TreeGrafter"/>
</dbReference>
<reference evidence="4" key="1">
    <citation type="submission" date="2013-11" db="EMBL/GenBank/DDBJ databases">
        <authorList>
            <person name="Sternberg P."/>
            <person name="Dillman A."/>
            <person name="Macchietto M."/>
        </authorList>
    </citation>
    <scope>NUCLEOTIDE SEQUENCE</scope>
    <source>
        <strain evidence="4">ALL</strain>
    </source>
</reference>